<keyword evidence="3" id="KW-1185">Reference proteome</keyword>
<proteinExistence type="predicted"/>
<accession>A0AAD6PJ08</accession>
<keyword evidence="1" id="KW-1133">Transmembrane helix</keyword>
<dbReference type="EMBL" id="JAPFFJ010000003">
    <property type="protein sequence ID" value="KAJ6431760.1"/>
    <property type="molecule type" value="Genomic_DNA"/>
</dbReference>
<evidence type="ECO:0008006" key="4">
    <source>
        <dbReference type="Google" id="ProtNLM"/>
    </source>
</evidence>
<evidence type="ECO:0000313" key="3">
    <source>
        <dbReference type="Proteomes" id="UP001162972"/>
    </source>
</evidence>
<dbReference type="Proteomes" id="UP001162972">
    <property type="component" value="Chromosome 10"/>
</dbReference>
<keyword evidence="1" id="KW-0472">Membrane</keyword>
<dbReference type="InterPro" id="IPR040283">
    <property type="entry name" value="DDB_G0292058-like"/>
</dbReference>
<protein>
    <recommendedName>
        <fullName evidence="4">Protein tweety homolog</fullName>
    </recommendedName>
</protein>
<dbReference type="EMBL" id="JAPFFJ010000003">
    <property type="protein sequence ID" value="KAJ6431759.1"/>
    <property type="molecule type" value="Genomic_DNA"/>
</dbReference>
<reference evidence="2 3" key="2">
    <citation type="journal article" date="2023" name="Int. J. Mol. Sci.">
        <title>De Novo Assembly and Annotation of 11 Diverse Shrub Willow (Salix) Genomes Reveals Novel Gene Organization in Sex-Linked Regions.</title>
        <authorList>
            <person name="Hyden B."/>
            <person name="Feng K."/>
            <person name="Yates T.B."/>
            <person name="Jawdy S."/>
            <person name="Cereghino C."/>
            <person name="Smart L.B."/>
            <person name="Muchero W."/>
        </authorList>
    </citation>
    <scope>NUCLEOTIDE SEQUENCE [LARGE SCALE GENOMIC DNA]</scope>
    <source>
        <tissue evidence="2">Shoot tip</tissue>
    </source>
</reference>
<feature type="transmembrane region" description="Helical" evidence="1">
    <location>
        <begin position="237"/>
        <end position="259"/>
    </location>
</feature>
<reference evidence="2" key="1">
    <citation type="submission" date="2022-10" db="EMBL/GenBank/DDBJ databases">
        <authorList>
            <person name="Hyden B.L."/>
            <person name="Feng K."/>
            <person name="Yates T."/>
            <person name="Jawdy S."/>
            <person name="Smart L.B."/>
            <person name="Muchero W."/>
        </authorList>
    </citation>
    <scope>NUCLEOTIDE SEQUENCE</scope>
    <source>
        <tissue evidence="2">Shoot tip</tissue>
    </source>
</reference>
<organism evidence="2 3">
    <name type="scientific">Salix udensis</name>
    <dbReference type="NCBI Taxonomy" id="889485"/>
    <lineage>
        <taxon>Eukaryota</taxon>
        <taxon>Viridiplantae</taxon>
        <taxon>Streptophyta</taxon>
        <taxon>Embryophyta</taxon>
        <taxon>Tracheophyta</taxon>
        <taxon>Spermatophyta</taxon>
        <taxon>Magnoliopsida</taxon>
        <taxon>eudicotyledons</taxon>
        <taxon>Gunneridae</taxon>
        <taxon>Pentapetalae</taxon>
        <taxon>rosids</taxon>
        <taxon>fabids</taxon>
        <taxon>Malpighiales</taxon>
        <taxon>Salicaceae</taxon>
        <taxon>Saliceae</taxon>
        <taxon>Salix</taxon>
    </lineage>
</organism>
<evidence type="ECO:0000313" key="2">
    <source>
        <dbReference type="EMBL" id="KAJ6431759.1"/>
    </source>
</evidence>
<dbReference type="PANTHER" id="PTHR31414:SF16">
    <property type="entry name" value="TRANSMEMBRANE PROTEIN"/>
    <property type="match status" value="1"/>
</dbReference>
<feature type="transmembrane region" description="Helical" evidence="1">
    <location>
        <begin position="444"/>
        <end position="466"/>
    </location>
</feature>
<gene>
    <name evidence="2" type="ORF">OIU84_019105</name>
</gene>
<sequence length="512" mass="56411">MESRRLMRKHLGLLITHLCWQRGGQIDRTFFTDLSVIEKAGTSPIPITGLLLASQVLLVLFWLSCGFFLFGFALVAHHCCKWRFNIKHKGSSRSQRICLIMLILFTCAAAIGCILLCVGQDYFHGEAMNTLKYVVNQSDYTVQTLKNVTEYLSLAKTINIAQLVLPSNVMDDIDKLNVDLNAAADTLTEKTSENAGKIVKVFNAVRSALITVAAVMLILALLGFLLSILGHQHAIHIFVVSGWLLVVVTFILCGVFILLNNAISDTCLAMEEWVENPHAASALSSILPCVDQRTTNNTLVQSKEVITDIVNVVNTYIYTFANANPSQTDFNYYNQSGPSMPPLCYPFDSHYQDRQCESREVSMANASVVWQNYTCMVSSSGLCTTVGRVIPDIYRQLVAAVNESYALEYYTPVLLSLQDCKFVRDTFQEITSSHCPPLEHYLKIVNAGLGLISVGVLLCLVLWILYANCPLSEEMFAKISSPLKCSSGCTGIKIGCTSSGKNDASLSITSVA</sequence>
<comment type="caution">
    <text evidence="2">The sequence shown here is derived from an EMBL/GenBank/DDBJ whole genome shotgun (WGS) entry which is preliminary data.</text>
</comment>
<feature type="transmembrane region" description="Helical" evidence="1">
    <location>
        <begin position="48"/>
        <end position="76"/>
    </location>
</feature>
<evidence type="ECO:0000256" key="1">
    <source>
        <dbReference type="SAM" id="Phobius"/>
    </source>
</evidence>
<keyword evidence="1" id="KW-0812">Transmembrane</keyword>
<feature type="transmembrane region" description="Helical" evidence="1">
    <location>
        <begin position="208"/>
        <end position="230"/>
    </location>
</feature>
<dbReference type="AlphaFoldDB" id="A0AAD6PJ08"/>
<dbReference type="EMBL" id="JAPFFJ010000003">
    <property type="protein sequence ID" value="KAJ6431758.1"/>
    <property type="molecule type" value="Genomic_DNA"/>
</dbReference>
<feature type="transmembrane region" description="Helical" evidence="1">
    <location>
        <begin position="97"/>
        <end position="123"/>
    </location>
</feature>
<name>A0AAD6PJ08_9ROSI</name>
<dbReference type="PANTHER" id="PTHR31414">
    <property type="entry name" value="TRANSMEMBRANE PROTEIN DDB_G0292058"/>
    <property type="match status" value="1"/>
</dbReference>
<dbReference type="GO" id="GO:0016020">
    <property type="term" value="C:membrane"/>
    <property type="evidence" value="ECO:0007669"/>
    <property type="project" value="TreeGrafter"/>
</dbReference>